<evidence type="ECO:0000313" key="2">
    <source>
        <dbReference type="EMBL" id="KAK8914104.1"/>
    </source>
</evidence>
<feature type="compositionally biased region" description="Basic residues" evidence="1">
    <location>
        <begin position="86"/>
        <end position="98"/>
    </location>
</feature>
<name>A0AAP0FTS0_9ASPA</name>
<evidence type="ECO:0000256" key="1">
    <source>
        <dbReference type="SAM" id="MobiDB-lite"/>
    </source>
</evidence>
<gene>
    <name evidence="2" type="ORF">KSP39_PZI024450</name>
</gene>
<accession>A0AAP0FTS0</accession>
<protein>
    <submittedName>
        <fullName evidence="2">Uncharacterized protein</fullName>
    </submittedName>
</protein>
<dbReference type="EMBL" id="JBBWWQ010000021">
    <property type="protein sequence ID" value="KAK8914104.1"/>
    <property type="molecule type" value="Genomic_DNA"/>
</dbReference>
<organism evidence="2 3">
    <name type="scientific">Platanthera zijinensis</name>
    <dbReference type="NCBI Taxonomy" id="2320716"/>
    <lineage>
        <taxon>Eukaryota</taxon>
        <taxon>Viridiplantae</taxon>
        <taxon>Streptophyta</taxon>
        <taxon>Embryophyta</taxon>
        <taxon>Tracheophyta</taxon>
        <taxon>Spermatophyta</taxon>
        <taxon>Magnoliopsida</taxon>
        <taxon>Liliopsida</taxon>
        <taxon>Asparagales</taxon>
        <taxon>Orchidaceae</taxon>
        <taxon>Orchidoideae</taxon>
        <taxon>Orchideae</taxon>
        <taxon>Orchidinae</taxon>
        <taxon>Platanthera</taxon>
    </lineage>
</organism>
<dbReference type="Proteomes" id="UP001418222">
    <property type="component" value="Unassembled WGS sequence"/>
</dbReference>
<proteinExistence type="predicted"/>
<sequence>MPRAGTALPYRFFWLPLAAEPPPTFPEPTDGFAGTRRTCRGYRGGNPAGHSRRWPCRSSAGLPLVGSPGSDHLADGLRCPSGRFRRHHRRLQRPHRRAPGGLYRGSSGPPSFNSSIAAHKRRPLLPPVRRSRLRILRRFPVAYEDINTPTSAAEAINAPFLPDNQPRPTAEWIYGTLLLHGLDEIHLA</sequence>
<evidence type="ECO:0000313" key="3">
    <source>
        <dbReference type="Proteomes" id="UP001418222"/>
    </source>
</evidence>
<reference evidence="2 3" key="1">
    <citation type="journal article" date="2022" name="Nat. Plants">
        <title>Genomes of leafy and leafless Platanthera orchids illuminate the evolution of mycoheterotrophy.</title>
        <authorList>
            <person name="Li M.H."/>
            <person name="Liu K.W."/>
            <person name="Li Z."/>
            <person name="Lu H.C."/>
            <person name="Ye Q.L."/>
            <person name="Zhang D."/>
            <person name="Wang J.Y."/>
            <person name="Li Y.F."/>
            <person name="Zhong Z.M."/>
            <person name="Liu X."/>
            <person name="Yu X."/>
            <person name="Liu D.K."/>
            <person name="Tu X.D."/>
            <person name="Liu B."/>
            <person name="Hao Y."/>
            <person name="Liao X.Y."/>
            <person name="Jiang Y.T."/>
            <person name="Sun W.H."/>
            <person name="Chen J."/>
            <person name="Chen Y.Q."/>
            <person name="Ai Y."/>
            <person name="Zhai J.W."/>
            <person name="Wu S.S."/>
            <person name="Zhou Z."/>
            <person name="Hsiao Y.Y."/>
            <person name="Wu W.L."/>
            <person name="Chen Y.Y."/>
            <person name="Lin Y.F."/>
            <person name="Hsu J.L."/>
            <person name="Li C.Y."/>
            <person name="Wang Z.W."/>
            <person name="Zhao X."/>
            <person name="Zhong W.Y."/>
            <person name="Ma X.K."/>
            <person name="Ma L."/>
            <person name="Huang J."/>
            <person name="Chen G.Z."/>
            <person name="Huang M.Z."/>
            <person name="Huang L."/>
            <person name="Peng D.H."/>
            <person name="Luo Y.B."/>
            <person name="Zou S.Q."/>
            <person name="Chen S.P."/>
            <person name="Lan S."/>
            <person name="Tsai W.C."/>
            <person name="Van de Peer Y."/>
            <person name="Liu Z.J."/>
        </authorList>
    </citation>
    <scope>NUCLEOTIDE SEQUENCE [LARGE SCALE GENOMIC DNA]</scope>
    <source>
        <strain evidence="2">Lor287</strain>
    </source>
</reference>
<dbReference type="AlphaFoldDB" id="A0AAP0FTS0"/>
<feature type="region of interest" description="Disordered" evidence="1">
    <location>
        <begin position="86"/>
        <end position="116"/>
    </location>
</feature>
<keyword evidence="3" id="KW-1185">Reference proteome</keyword>
<comment type="caution">
    <text evidence="2">The sequence shown here is derived from an EMBL/GenBank/DDBJ whole genome shotgun (WGS) entry which is preliminary data.</text>
</comment>